<feature type="transmembrane region" description="Helical" evidence="6">
    <location>
        <begin position="413"/>
        <end position="434"/>
    </location>
</feature>
<dbReference type="Proteomes" id="UP000541444">
    <property type="component" value="Unassembled WGS sequence"/>
</dbReference>
<dbReference type="SUPFAM" id="SSF103473">
    <property type="entry name" value="MFS general substrate transporter"/>
    <property type="match status" value="1"/>
</dbReference>
<dbReference type="AlphaFoldDB" id="A0A7J7P2H2"/>
<dbReference type="GO" id="GO:0016020">
    <property type="term" value="C:membrane"/>
    <property type="evidence" value="ECO:0007669"/>
    <property type="project" value="UniProtKB-SubCell"/>
</dbReference>
<comment type="similarity">
    <text evidence="2">Belongs to the major facilitator superfamily. Proton-dependent oligopeptide transporter (POT/PTR) (TC 2.A.17) family.</text>
</comment>
<reference evidence="7 8" key="1">
    <citation type="journal article" date="2020" name="IScience">
        <title>Genome Sequencing of the Endangered Kingdonia uniflora (Circaeasteraceae, Ranunculales) Reveals Potential Mechanisms of Evolutionary Specialization.</title>
        <authorList>
            <person name="Sun Y."/>
            <person name="Deng T."/>
            <person name="Zhang A."/>
            <person name="Moore M.J."/>
            <person name="Landis J.B."/>
            <person name="Lin N."/>
            <person name="Zhang H."/>
            <person name="Zhang X."/>
            <person name="Huang J."/>
            <person name="Zhang X."/>
            <person name="Sun H."/>
            <person name="Wang H."/>
        </authorList>
    </citation>
    <scope>NUCLEOTIDE SEQUENCE [LARGE SCALE GENOMIC DNA]</scope>
    <source>
        <strain evidence="7">TB1705</strain>
        <tissue evidence="7">Leaf</tissue>
    </source>
</reference>
<comment type="subcellular location">
    <subcellularLocation>
        <location evidence="1">Membrane</location>
        <topology evidence="1">Multi-pass membrane protein</topology>
    </subcellularLocation>
</comment>
<dbReference type="EMBL" id="JACGCM010000347">
    <property type="protein sequence ID" value="KAF6173368.1"/>
    <property type="molecule type" value="Genomic_DNA"/>
</dbReference>
<organism evidence="7 8">
    <name type="scientific">Kingdonia uniflora</name>
    <dbReference type="NCBI Taxonomy" id="39325"/>
    <lineage>
        <taxon>Eukaryota</taxon>
        <taxon>Viridiplantae</taxon>
        <taxon>Streptophyta</taxon>
        <taxon>Embryophyta</taxon>
        <taxon>Tracheophyta</taxon>
        <taxon>Spermatophyta</taxon>
        <taxon>Magnoliopsida</taxon>
        <taxon>Ranunculales</taxon>
        <taxon>Circaeasteraceae</taxon>
        <taxon>Kingdonia</taxon>
    </lineage>
</organism>
<comment type="caution">
    <text evidence="7">The sequence shown here is derived from an EMBL/GenBank/DDBJ whole genome shotgun (WGS) entry which is preliminary data.</text>
</comment>
<evidence type="ECO:0000256" key="1">
    <source>
        <dbReference type="ARBA" id="ARBA00004141"/>
    </source>
</evidence>
<keyword evidence="3 6" id="KW-0812">Transmembrane</keyword>
<protein>
    <submittedName>
        <fullName evidence="7">Uncharacterized protein</fullName>
    </submittedName>
</protein>
<dbReference type="Gene3D" id="1.20.1250.20">
    <property type="entry name" value="MFS general substrate transporter like domains"/>
    <property type="match status" value="1"/>
</dbReference>
<feature type="transmembrane region" description="Helical" evidence="6">
    <location>
        <begin position="507"/>
        <end position="528"/>
    </location>
</feature>
<feature type="transmembrane region" description="Helical" evidence="6">
    <location>
        <begin position="194"/>
        <end position="215"/>
    </location>
</feature>
<feature type="transmembrane region" description="Helical" evidence="6">
    <location>
        <begin position="271"/>
        <end position="293"/>
    </location>
</feature>
<dbReference type="PANTHER" id="PTHR11654">
    <property type="entry name" value="OLIGOPEPTIDE TRANSPORTER-RELATED"/>
    <property type="match status" value="1"/>
</dbReference>
<evidence type="ECO:0000256" key="4">
    <source>
        <dbReference type="ARBA" id="ARBA00022989"/>
    </source>
</evidence>
<name>A0A7J7P2H2_9MAGN</name>
<gene>
    <name evidence="7" type="ORF">GIB67_027063</name>
</gene>
<feature type="transmembrane region" description="Helical" evidence="6">
    <location>
        <begin position="120"/>
        <end position="139"/>
    </location>
</feature>
<sequence>MCSVRLRQARMDRLRTTHSSSHFSATYYSLSVERTPPRGNTSAARSRIILEKVEKVALVEGKVDWKGRPATKYQHGGTRPSLLILATLMFENMANLALAVNLVTYFIRVMHFDLADAANTLTNFMGTSYLLAIVAAFVADSYVGRFRALLVSVFLEFLGLGLLAIQAHYSKFLPPICNPFDPKSICEKVSGRNLTFLMIGLYLIALGFGGIKSALPSHGADQFDEKDPREAKQLSSFFNWLLLAVCLGGSVSLTFVVWIQDNKGWDWGFGVSTLFMLLATIVLVAGLPMYRVYIAAIRNRKLGLPKDPEELYEIDTDKEAAIEVEFLPHRDTFRYLDKAAIQPSPTGFGTSQPEVLSPWKLCRVTQVENAKIVLGIIPIFCSAIIMSTCLAQLQTFSIQQGLTMDTRIANSFHIPPASLPIIPLGFMILLIPVYDQIIVPFIRKFTGHITGITHLQRVGVGLVLSSISMGVAAIVEVKRKGVARDHNMLNAIPVLQPLPISVFWLSFQYFIFGIADMFTFVGLLEFFYSEAPKGLKAISTCFLWCAMALGYYFSTILVNVVNSATKGVTRSRGNLLPLGAPSLMMSPQGVNLGIVKPELLLKRDCIDALDKCVYRASHVFNHGV</sequence>
<keyword evidence="8" id="KW-1185">Reference proteome</keyword>
<feature type="transmembrane region" description="Helical" evidence="6">
    <location>
        <begin position="82"/>
        <end position="108"/>
    </location>
</feature>
<evidence type="ECO:0000313" key="8">
    <source>
        <dbReference type="Proteomes" id="UP000541444"/>
    </source>
</evidence>
<dbReference type="Pfam" id="PF00854">
    <property type="entry name" value="PTR2"/>
    <property type="match status" value="1"/>
</dbReference>
<feature type="transmembrane region" description="Helical" evidence="6">
    <location>
        <begin position="146"/>
        <end position="165"/>
    </location>
</feature>
<accession>A0A7J7P2H2</accession>
<feature type="transmembrane region" description="Helical" evidence="6">
    <location>
        <begin position="372"/>
        <end position="393"/>
    </location>
</feature>
<feature type="transmembrane region" description="Helical" evidence="6">
    <location>
        <begin position="540"/>
        <end position="561"/>
    </location>
</feature>
<keyword evidence="5 6" id="KW-0472">Membrane</keyword>
<evidence type="ECO:0000256" key="6">
    <source>
        <dbReference type="SAM" id="Phobius"/>
    </source>
</evidence>
<feature type="transmembrane region" description="Helical" evidence="6">
    <location>
        <begin position="455"/>
        <end position="475"/>
    </location>
</feature>
<evidence type="ECO:0000256" key="5">
    <source>
        <dbReference type="ARBA" id="ARBA00023136"/>
    </source>
</evidence>
<dbReference type="OrthoDB" id="8904098at2759"/>
<dbReference type="InterPro" id="IPR036259">
    <property type="entry name" value="MFS_trans_sf"/>
</dbReference>
<dbReference type="InterPro" id="IPR000109">
    <property type="entry name" value="POT_fam"/>
</dbReference>
<evidence type="ECO:0000256" key="2">
    <source>
        <dbReference type="ARBA" id="ARBA00005982"/>
    </source>
</evidence>
<evidence type="ECO:0000256" key="3">
    <source>
        <dbReference type="ARBA" id="ARBA00022692"/>
    </source>
</evidence>
<proteinExistence type="inferred from homology"/>
<dbReference type="GO" id="GO:0022857">
    <property type="term" value="F:transmembrane transporter activity"/>
    <property type="evidence" value="ECO:0007669"/>
    <property type="project" value="InterPro"/>
</dbReference>
<evidence type="ECO:0000313" key="7">
    <source>
        <dbReference type="EMBL" id="KAF6173368.1"/>
    </source>
</evidence>
<keyword evidence="4 6" id="KW-1133">Transmembrane helix</keyword>
<feature type="transmembrane region" description="Helical" evidence="6">
    <location>
        <begin position="236"/>
        <end position="259"/>
    </location>
</feature>